<dbReference type="SUPFAM" id="SSF48239">
    <property type="entry name" value="Terpenoid cyclases/Protein prenyltransferases"/>
    <property type="match status" value="1"/>
</dbReference>
<evidence type="ECO:0000313" key="1">
    <source>
        <dbReference type="EMBL" id="GEZ13254.1"/>
    </source>
</evidence>
<dbReference type="AlphaFoldDB" id="A0A699I4K2"/>
<reference evidence="1" key="1">
    <citation type="journal article" date="2019" name="Sci. Rep.">
        <title>Draft genome of Tanacetum cinerariifolium, the natural source of mosquito coil.</title>
        <authorList>
            <person name="Yamashiro T."/>
            <person name="Shiraishi A."/>
            <person name="Satake H."/>
            <person name="Nakayama K."/>
        </authorList>
    </citation>
    <scope>NUCLEOTIDE SEQUENCE</scope>
</reference>
<protein>
    <submittedName>
        <fullName evidence="1">Cycloartenol synthase</fullName>
    </submittedName>
</protein>
<comment type="caution">
    <text evidence="1">The sequence shown here is derived from an EMBL/GenBank/DDBJ whole genome shotgun (WGS) entry which is preliminary data.</text>
</comment>
<feature type="non-terminal residue" evidence="1">
    <location>
        <position position="1"/>
    </location>
</feature>
<sequence length="76" mass="8965">DGILDYVNGKRFVDPITCTVLALRNELFTVPYHNMDWVKQGMKYHKHDLHMPIDKQLCLHIEFINKLFLINPISVI</sequence>
<gene>
    <name evidence="1" type="ORF">Tci_485227</name>
</gene>
<organism evidence="1">
    <name type="scientific">Tanacetum cinerariifolium</name>
    <name type="common">Dalmatian daisy</name>
    <name type="synonym">Chrysanthemum cinerariifolium</name>
    <dbReference type="NCBI Taxonomy" id="118510"/>
    <lineage>
        <taxon>Eukaryota</taxon>
        <taxon>Viridiplantae</taxon>
        <taxon>Streptophyta</taxon>
        <taxon>Embryophyta</taxon>
        <taxon>Tracheophyta</taxon>
        <taxon>Spermatophyta</taxon>
        <taxon>Magnoliopsida</taxon>
        <taxon>eudicotyledons</taxon>
        <taxon>Gunneridae</taxon>
        <taxon>Pentapetalae</taxon>
        <taxon>asterids</taxon>
        <taxon>campanulids</taxon>
        <taxon>Asterales</taxon>
        <taxon>Asteraceae</taxon>
        <taxon>Asteroideae</taxon>
        <taxon>Anthemideae</taxon>
        <taxon>Anthemidinae</taxon>
        <taxon>Tanacetum</taxon>
    </lineage>
</organism>
<dbReference type="EMBL" id="BKCJ010244208">
    <property type="protein sequence ID" value="GEZ13254.1"/>
    <property type="molecule type" value="Genomic_DNA"/>
</dbReference>
<dbReference type="Gene3D" id="1.50.10.20">
    <property type="match status" value="1"/>
</dbReference>
<proteinExistence type="predicted"/>
<name>A0A699I4K2_TANCI</name>
<accession>A0A699I4K2</accession>
<dbReference type="InterPro" id="IPR008930">
    <property type="entry name" value="Terpenoid_cyclase/PrenylTrfase"/>
</dbReference>